<accession>A0AAE0FH55</accession>
<dbReference type="GO" id="GO:0016887">
    <property type="term" value="F:ATP hydrolysis activity"/>
    <property type="evidence" value="ECO:0007669"/>
    <property type="project" value="InterPro"/>
</dbReference>
<dbReference type="GO" id="GO:0005524">
    <property type="term" value="F:ATP binding"/>
    <property type="evidence" value="ECO:0007669"/>
    <property type="project" value="InterPro"/>
</dbReference>
<feature type="transmembrane region" description="Helical" evidence="2">
    <location>
        <begin position="372"/>
        <end position="393"/>
    </location>
</feature>
<feature type="compositionally biased region" description="Polar residues" evidence="1">
    <location>
        <begin position="236"/>
        <end position="248"/>
    </location>
</feature>
<dbReference type="PANTHER" id="PTHR23077">
    <property type="entry name" value="AAA-FAMILY ATPASE"/>
    <property type="match status" value="1"/>
</dbReference>
<evidence type="ECO:0000256" key="1">
    <source>
        <dbReference type="SAM" id="MobiDB-lite"/>
    </source>
</evidence>
<dbReference type="Gene3D" id="3.40.50.300">
    <property type="entry name" value="P-loop containing nucleotide triphosphate hydrolases"/>
    <property type="match status" value="1"/>
</dbReference>
<keyword evidence="5" id="KW-1185">Reference proteome</keyword>
<reference evidence="4 5" key="1">
    <citation type="journal article" date="2015" name="Genome Biol. Evol.">
        <title>Comparative Genomics of a Bacterivorous Green Alga Reveals Evolutionary Causalities and Consequences of Phago-Mixotrophic Mode of Nutrition.</title>
        <authorList>
            <person name="Burns J.A."/>
            <person name="Paasch A."/>
            <person name="Narechania A."/>
            <person name="Kim E."/>
        </authorList>
    </citation>
    <scope>NUCLEOTIDE SEQUENCE [LARGE SCALE GENOMIC DNA]</scope>
    <source>
        <strain evidence="4 5">PLY_AMNH</strain>
    </source>
</reference>
<dbReference type="InterPro" id="IPR050168">
    <property type="entry name" value="AAA_ATPase_domain"/>
</dbReference>
<dbReference type="EMBL" id="LGRX02018480">
    <property type="protein sequence ID" value="KAK3259751.1"/>
    <property type="molecule type" value="Genomic_DNA"/>
</dbReference>
<sequence length="405" mass="43484">MPMNTMNGLYPSAPGIRLAPNTDEDAGSGRFRMAATDLAALQADLGDPVIVHISTVEASENSSSNSGVSKAWKFLCTASVWPHQQDGEDTQVPKLDPGVSLQPCTHTVAELAETIQQHKCELKVLVEAAKSRPVNAAELTITPQNAKPLVDLSLLPIRGRLVVEGCRLTFGGEEVYEISQVTGSSLAFGGVARVVSRTTINTAMVNDTASAAESEEECSSSSRVEAREKSDEPESQGESHSAEETSFPSAEKHVAGLEASLAALRELVTWPVKYRTQAAHFGVSWPRGLLLHGPPGVGKTLLVKSVAEEAGAALHMLTAGNVFGSYAGESERRVRDAFEACDVHGERSHYQHLHVTARFDTCGDARAGFHVIMLYIDAAGMQFGFGVCVILRFPRMYLIELRLSA</sequence>
<feature type="domain" description="ATPase AAA-type core" evidence="3">
    <location>
        <begin position="289"/>
        <end position="342"/>
    </location>
</feature>
<feature type="region of interest" description="Disordered" evidence="1">
    <location>
        <begin position="1"/>
        <end position="28"/>
    </location>
</feature>
<evidence type="ECO:0000256" key="2">
    <source>
        <dbReference type="SAM" id="Phobius"/>
    </source>
</evidence>
<proteinExistence type="predicted"/>
<dbReference type="AlphaFoldDB" id="A0AAE0FH55"/>
<dbReference type="InterPro" id="IPR027417">
    <property type="entry name" value="P-loop_NTPase"/>
</dbReference>
<keyword evidence="2" id="KW-1133">Transmembrane helix</keyword>
<comment type="caution">
    <text evidence="4">The sequence shown here is derived from an EMBL/GenBank/DDBJ whole genome shotgun (WGS) entry which is preliminary data.</text>
</comment>
<evidence type="ECO:0000259" key="3">
    <source>
        <dbReference type="Pfam" id="PF00004"/>
    </source>
</evidence>
<dbReference type="SUPFAM" id="SSF52540">
    <property type="entry name" value="P-loop containing nucleoside triphosphate hydrolases"/>
    <property type="match status" value="1"/>
</dbReference>
<dbReference type="InterPro" id="IPR003959">
    <property type="entry name" value="ATPase_AAA_core"/>
</dbReference>
<dbReference type="Proteomes" id="UP001190700">
    <property type="component" value="Unassembled WGS sequence"/>
</dbReference>
<keyword evidence="2" id="KW-0472">Membrane</keyword>
<name>A0AAE0FH55_9CHLO</name>
<feature type="region of interest" description="Disordered" evidence="1">
    <location>
        <begin position="206"/>
        <end position="250"/>
    </location>
</feature>
<evidence type="ECO:0000313" key="5">
    <source>
        <dbReference type="Proteomes" id="UP001190700"/>
    </source>
</evidence>
<dbReference type="PANTHER" id="PTHR23077:SF117">
    <property type="entry name" value="AAA+ ATPASE DOMAIN-CONTAINING PROTEIN"/>
    <property type="match status" value="1"/>
</dbReference>
<gene>
    <name evidence="4" type="ORF">CYMTET_31262</name>
</gene>
<protein>
    <recommendedName>
        <fullName evidence="3">ATPase AAA-type core domain-containing protein</fullName>
    </recommendedName>
</protein>
<keyword evidence="2" id="KW-0812">Transmembrane</keyword>
<organism evidence="4 5">
    <name type="scientific">Cymbomonas tetramitiformis</name>
    <dbReference type="NCBI Taxonomy" id="36881"/>
    <lineage>
        <taxon>Eukaryota</taxon>
        <taxon>Viridiplantae</taxon>
        <taxon>Chlorophyta</taxon>
        <taxon>Pyramimonadophyceae</taxon>
        <taxon>Pyramimonadales</taxon>
        <taxon>Pyramimonadaceae</taxon>
        <taxon>Cymbomonas</taxon>
    </lineage>
</organism>
<evidence type="ECO:0000313" key="4">
    <source>
        <dbReference type="EMBL" id="KAK3259751.1"/>
    </source>
</evidence>
<dbReference type="Pfam" id="PF00004">
    <property type="entry name" value="AAA"/>
    <property type="match status" value="1"/>
</dbReference>